<keyword evidence="3" id="KW-1185">Reference proteome</keyword>
<dbReference type="KEGG" id="vti:CEQ48_01255"/>
<feature type="transmembrane region" description="Helical" evidence="1">
    <location>
        <begin position="77"/>
        <end position="94"/>
    </location>
</feature>
<name>A0AAU8WAN0_9VIBR</name>
<feature type="transmembrane region" description="Helical" evidence="1">
    <location>
        <begin position="159"/>
        <end position="178"/>
    </location>
</feature>
<keyword evidence="1" id="KW-1133">Transmembrane helix</keyword>
<protein>
    <submittedName>
        <fullName evidence="2">Uncharacterized protein</fullName>
    </submittedName>
</protein>
<keyword evidence="1" id="KW-0812">Transmembrane</keyword>
<accession>A0AAU8WAN0</accession>
<keyword evidence="1" id="KW-0472">Membrane</keyword>
<dbReference type="AlphaFoldDB" id="A0AAU8WAN0"/>
<evidence type="ECO:0000256" key="1">
    <source>
        <dbReference type="SAM" id="Phobius"/>
    </source>
</evidence>
<organism evidence="2 3">
    <name type="scientific">Vibrio tarriae</name>
    <dbReference type="NCBI Taxonomy" id="2014742"/>
    <lineage>
        <taxon>Bacteria</taxon>
        <taxon>Pseudomonadati</taxon>
        <taxon>Pseudomonadota</taxon>
        <taxon>Gammaproteobacteria</taxon>
        <taxon>Vibrionales</taxon>
        <taxon>Vibrionaceae</taxon>
        <taxon>Vibrio</taxon>
    </lineage>
</organism>
<dbReference type="RefSeq" id="WP_089069929.1">
    <property type="nucleotide sequence ID" value="NZ_CP022352.1"/>
</dbReference>
<gene>
    <name evidence="2" type="ORF">CEQ48_01255</name>
</gene>
<reference evidence="2 3" key="2">
    <citation type="submission" date="2017-06" db="EMBL/GenBank/DDBJ databases">
        <title>Complete genome sequence of Vibrio sp. 2521-89, a close relative of Vibrio cholerae isolated from lake water in New Mexico, USA.</title>
        <authorList>
            <person name="Liang K."/>
            <person name="Orata F.D."/>
            <person name="Winkjer N.S."/>
            <person name="Tarr C.L."/>
            <person name="Boucher Y."/>
        </authorList>
    </citation>
    <scope>NUCLEOTIDE SEQUENCE [LARGE SCALE GENOMIC DNA]</scope>
    <source>
        <strain evidence="2 3">2521-89</strain>
    </source>
</reference>
<proteinExistence type="predicted"/>
<evidence type="ECO:0000313" key="2">
    <source>
        <dbReference type="EMBL" id="ASK53469.1"/>
    </source>
</evidence>
<dbReference type="Proteomes" id="UP000198371">
    <property type="component" value="Chromosome 2"/>
</dbReference>
<sequence>MSDIINKLRDVREKSELNRLKSELLKEQQRLEKWSNALNEREHCINEFSQYEARDVEYHSQSYAAFFGTRMEKDKSILTLAVVGIGYLATFANLGDEKLIGLELILFCVASLCFLVSIVIVIQVFKINGDYIIAVLNSARESQKKAELLSKRLKAADRIVLGSFILGLITTISLGYIASGI</sequence>
<reference evidence="3" key="1">
    <citation type="journal article" date="2017" name="Genome Announc.">
        <title>Complete Genome Sequence of Vibrio sp. Strain 2521-89, a Close Relative of Vibrio cholerae Isolated from Lake Water in New Mexico, USA.</title>
        <authorList>
            <person name="Liang K."/>
            <person name="Orata F.D."/>
            <person name="Winkjer N.S."/>
            <person name="Rowe L.A."/>
            <person name="Tarr C.L."/>
            <person name="Boucher Y."/>
        </authorList>
    </citation>
    <scope>NUCLEOTIDE SEQUENCE [LARGE SCALE GENOMIC DNA]</scope>
    <source>
        <strain evidence="3">2521-89</strain>
    </source>
</reference>
<dbReference type="EMBL" id="CP022352">
    <property type="protein sequence ID" value="ASK53469.1"/>
    <property type="molecule type" value="Genomic_DNA"/>
</dbReference>
<evidence type="ECO:0000313" key="3">
    <source>
        <dbReference type="Proteomes" id="UP000198371"/>
    </source>
</evidence>
<feature type="transmembrane region" description="Helical" evidence="1">
    <location>
        <begin position="100"/>
        <end position="122"/>
    </location>
</feature>